<protein>
    <recommendedName>
        <fullName evidence="1">RNA helicase</fullName>
        <ecNumber evidence="1">3.6.4.13</ecNumber>
    </recommendedName>
</protein>
<dbReference type="GO" id="GO:0005524">
    <property type="term" value="F:ATP binding"/>
    <property type="evidence" value="ECO:0007669"/>
    <property type="project" value="UniProtKB-KW"/>
</dbReference>
<evidence type="ECO:0000256" key="2">
    <source>
        <dbReference type="ARBA" id="ARBA00022737"/>
    </source>
</evidence>
<name>A0AAU9FEU7_DROMD</name>
<feature type="region of interest" description="Disordered" evidence="8">
    <location>
        <begin position="1077"/>
        <end position="1112"/>
    </location>
</feature>
<dbReference type="GO" id="GO:0016787">
    <property type="term" value="F:hydrolase activity"/>
    <property type="evidence" value="ECO:0007669"/>
    <property type="project" value="UniProtKB-KW"/>
</dbReference>
<dbReference type="InterPro" id="IPR027417">
    <property type="entry name" value="P-loop_NTPase"/>
</dbReference>
<proteinExistence type="predicted"/>
<evidence type="ECO:0000256" key="1">
    <source>
        <dbReference type="ARBA" id="ARBA00012552"/>
    </source>
</evidence>
<keyword evidence="4" id="KW-0378">Hydrolase</keyword>
<feature type="compositionally biased region" description="Basic and acidic residues" evidence="8">
    <location>
        <begin position="809"/>
        <end position="830"/>
    </location>
</feature>
<dbReference type="Gene3D" id="3.40.50.300">
    <property type="entry name" value="P-loop containing nucleotide triphosphate hydrolases"/>
    <property type="match status" value="2"/>
</dbReference>
<sequence>MSESEKNNVLNLEDVIQPLIGANCSEYAVAHANTTVTPFRTFAEVSMLPDIVQSMRKLGLNRLQRLQSYAWPHILNGSGHGVLIVSAPRSGRTMGYVPPICHAASTTLAANRRARDIAVDLLEISHGMGPIALILVPDLTRMERVSALCHALMPREENVEDKRTIMVTKVLTVPSECTPAFMGAWISQIGILVATPARFANACQQGEGMLKLNQLQVVVFDDVDLMQKEELELAQQYIPGMAAKHSRPKARKGNHPYPQLVMVCQHFSPSLISQLRRFNQYPCLIFGDLLQAALYGGMRLLVNMVVPEDKVAAIVNLLRQRSPAEYRTIILCDKDKEMAVLIGALAELEYQCLAYYQTMDLDQLDKVSSWTCDSRGVILVCTDDCPELRIRNAQTIIHYNMSSSWSKFKNRFMFLSDNLPNVLTPTLTANGTNQRLLDSLVLLDKENARQLPRLVDLMLLRQKLDPEIVALAARIRKEANTMKNIVKPICKEILSHGDCWDTRCVHRHYLHESDRRSADVPCSGDIKVKVVHVYSPGHYCVIVHEHKPLEGKWHNFEPASSMPALLNLKLSGKKVEPSPRYWPPQHAAVCLFKTESELMSGYAYERVRVLSVPPIENVNLVQSDLIVLVEAMDYSTRRFETKCKSLHVCPDEYINEPPLCIDLRLLGMVTHMGDRVWSAGDTKTVQDWLYKAPKDHFIQAKVAFSTSHTIFATCMASIVYLKTLKTFSIHLNFFRAQIEAKMSKRCEQTKAKIWKFFEELIKMDAPEKQQEMITCDPVANGHKEHIAEDTDKSPPSKQNTPKLPARFQRVVDLDIRIRQERRQKDTDSKTSKTTNGELHPKQSQRSAIPLAQDQNQAEETENSENEVVPMQDFIDCFMRCAALDRIESMETDSSMAASKNGHQMLTEAPGQRSKEPNGEKSKQEINKLYATAGVTAGNAARMLCTASRPDVKYYQTINALHLQVTLADEKMSYQTGVLNSTRIFFKANAAEELGSGSPKSYEFFVNPRMIFKGIQHAMKGRTVYIELQKLHPGYYPNQFVHLKFFQANYDKIVIEEKWQQRERIVLEQLMRQHGWGTLQHTEKAESSEETVTESESEDGVERPEDYRRIDMS</sequence>
<evidence type="ECO:0000313" key="11">
    <source>
        <dbReference type="Proteomes" id="UP001500889"/>
    </source>
</evidence>
<dbReference type="InterPro" id="IPR011545">
    <property type="entry name" value="DEAD/DEAH_box_helicase_dom"/>
</dbReference>
<feature type="compositionally biased region" description="Basic and acidic residues" evidence="8">
    <location>
        <begin position="1099"/>
        <end position="1112"/>
    </location>
</feature>
<feature type="region of interest" description="Disordered" evidence="8">
    <location>
        <begin position="785"/>
        <end position="867"/>
    </location>
</feature>
<dbReference type="Pfam" id="PF00270">
    <property type="entry name" value="DEAD"/>
    <property type="match status" value="1"/>
</dbReference>
<comment type="catalytic activity">
    <reaction evidence="7">
        <text>ATP + H2O = ADP + phosphate + H(+)</text>
        <dbReference type="Rhea" id="RHEA:13065"/>
        <dbReference type="ChEBI" id="CHEBI:15377"/>
        <dbReference type="ChEBI" id="CHEBI:15378"/>
        <dbReference type="ChEBI" id="CHEBI:30616"/>
        <dbReference type="ChEBI" id="CHEBI:43474"/>
        <dbReference type="ChEBI" id="CHEBI:456216"/>
        <dbReference type="EC" id="3.6.4.13"/>
    </reaction>
</comment>
<keyword evidence="2" id="KW-0677">Repeat</keyword>
<evidence type="ECO:0000256" key="8">
    <source>
        <dbReference type="SAM" id="MobiDB-lite"/>
    </source>
</evidence>
<evidence type="ECO:0000256" key="3">
    <source>
        <dbReference type="ARBA" id="ARBA00022741"/>
    </source>
</evidence>
<organism evidence="10 11">
    <name type="scientific">Drosophila madeirensis</name>
    <name type="common">Fruit fly</name>
    <dbReference type="NCBI Taxonomy" id="30013"/>
    <lineage>
        <taxon>Eukaryota</taxon>
        <taxon>Metazoa</taxon>
        <taxon>Ecdysozoa</taxon>
        <taxon>Arthropoda</taxon>
        <taxon>Hexapoda</taxon>
        <taxon>Insecta</taxon>
        <taxon>Pterygota</taxon>
        <taxon>Neoptera</taxon>
        <taxon>Endopterygota</taxon>
        <taxon>Diptera</taxon>
        <taxon>Brachycera</taxon>
        <taxon>Muscomorpha</taxon>
        <taxon>Ephydroidea</taxon>
        <taxon>Drosophilidae</taxon>
        <taxon>Drosophila</taxon>
        <taxon>Sophophora</taxon>
    </lineage>
</organism>
<keyword evidence="11" id="KW-1185">Reference proteome</keyword>
<keyword evidence="3" id="KW-0547">Nucleotide-binding</keyword>
<evidence type="ECO:0000256" key="4">
    <source>
        <dbReference type="ARBA" id="ARBA00022801"/>
    </source>
</evidence>
<dbReference type="EMBL" id="AP029264">
    <property type="protein sequence ID" value="BFF94210.1"/>
    <property type="molecule type" value="Genomic_DNA"/>
</dbReference>
<evidence type="ECO:0000313" key="10">
    <source>
        <dbReference type="EMBL" id="BFF94210.1"/>
    </source>
</evidence>
<dbReference type="GO" id="GO:0003676">
    <property type="term" value="F:nucleic acid binding"/>
    <property type="evidence" value="ECO:0007669"/>
    <property type="project" value="InterPro"/>
</dbReference>
<feature type="compositionally biased region" description="Acidic residues" evidence="8">
    <location>
        <begin position="1087"/>
        <end position="1098"/>
    </location>
</feature>
<dbReference type="Proteomes" id="UP001500889">
    <property type="component" value="Chromosome U"/>
</dbReference>
<dbReference type="GO" id="GO:0003724">
    <property type="term" value="F:RNA helicase activity"/>
    <property type="evidence" value="ECO:0007669"/>
    <property type="project" value="UniProtKB-EC"/>
</dbReference>
<gene>
    <name evidence="10" type="ORF">DMAD_11904</name>
</gene>
<dbReference type="EC" id="3.6.4.13" evidence="1"/>
<evidence type="ECO:0000259" key="9">
    <source>
        <dbReference type="Pfam" id="PF00270"/>
    </source>
</evidence>
<reference evidence="10 11" key="1">
    <citation type="submission" date="2024-02" db="EMBL/GenBank/DDBJ databases">
        <title>A chromosome-level genome assembly of Drosophila madeirensis, a fruit fly species endemic to Madeira island.</title>
        <authorList>
            <person name="Tomihara K."/>
            <person name="Llopart A."/>
            <person name="Yamamoto D."/>
        </authorList>
    </citation>
    <scope>NUCLEOTIDE SEQUENCE [LARGE SCALE GENOMIC DNA]</scope>
    <source>
        <strain evidence="10 11">RF1</strain>
    </source>
</reference>
<dbReference type="SUPFAM" id="SSF52540">
    <property type="entry name" value="P-loop containing nucleoside triphosphate hydrolases"/>
    <property type="match status" value="2"/>
</dbReference>
<accession>A0AAU9FEU7</accession>
<feature type="compositionally biased region" description="Polar residues" evidence="8">
    <location>
        <begin position="841"/>
        <end position="855"/>
    </location>
</feature>
<keyword evidence="5 10" id="KW-0347">Helicase</keyword>
<feature type="domain" description="DEAD/DEAH-box helicase" evidence="9">
    <location>
        <begin position="65"/>
        <end position="230"/>
    </location>
</feature>
<dbReference type="GO" id="GO:0042078">
    <property type="term" value="P:germ-line stem cell division"/>
    <property type="evidence" value="ECO:0007669"/>
    <property type="project" value="TreeGrafter"/>
</dbReference>
<keyword evidence="6" id="KW-0067">ATP-binding</keyword>
<dbReference type="AlphaFoldDB" id="A0AAU9FEU7"/>
<feature type="compositionally biased region" description="Basic and acidic residues" evidence="8">
    <location>
        <begin position="785"/>
        <end position="794"/>
    </location>
</feature>
<evidence type="ECO:0000256" key="6">
    <source>
        <dbReference type="ARBA" id="ARBA00022840"/>
    </source>
</evidence>
<evidence type="ECO:0000256" key="7">
    <source>
        <dbReference type="ARBA" id="ARBA00047984"/>
    </source>
</evidence>
<evidence type="ECO:0000256" key="5">
    <source>
        <dbReference type="ARBA" id="ARBA00022806"/>
    </source>
</evidence>
<dbReference type="PANTHER" id="PTHR22655">
    <property type="entry name" value="ATP-DEPENDENT RNA HELICASE TDRD12-RELATED"/>
    <property type="match status" value="1"/>
</dbReference>
<dbReference type="PANTHER" id="PTHR22655:SF2">
    <property type="entry name" value="ATP-DEPENDENT RNA HELICASE TDRD12-RELATED"/>
    <property type="match status" value="1"/>
</dbReference>